<dbReference type="InterPro" id="IPR031825">
    <property type="entry name" value="RXLR"/>
</dbReference>
<dbReference type="EMBL" id="NCKW01002051">
    <property type="protein sequence ID" value="POM78320.1"/>
    <property type="molecule type" value="Genomic_DNA"/>
</dbReference>
<organism evidence="6 7">
    <name type="scientific">Phytophthora palmivora</name>
    <dbReference type="NCBI Taxonomy" id="4796"/>
    <lineage>
        <taxon>Eukaryota</taxon>
        <taxon>Sar</taxon>
        <taxon>Stramenopiles</taxon>
        <taxon>Oomycota</taxon>
        <taxon>Peronosporomycetes</taxon>
        <taxon>Peronosporales</taxon>
        <taxon>Peronosporaceae</taxon>
        <taxon>Phytophthora</taxon>
    </lineage>
</organism>
<evidence type="ECO:0000256" key="3">
    <source>
        <dbReference type="ARBA" id="ARBA00022525"/>
    </source>
</evidence>
<sequence length="160" mass="17835">MRIWFWILLVALITFSSSANAASAVVDSEDTDVSQLTLTNFFTVGNSDVAKRFLRGKTEKELTTGDDDLEVMNAGNEERGIIPSSAMAKVVPSSVKSMVSKVKNAWAKWEDMLMQKAVRHMIKNGETPDMLAKRLNIGGATERRYKRLHDYYSGVMNRAG</sequence>
<evidence type="ECO:0000256" key="1">
    <source>
        <dbReference type="ARBA" id="ARBA00004613"/>
    </source>
</evidence>
<keyword evidence="3 5" id="KW-0964">Secreted</keyword>
<gene>
    <name evidence="6" type="ORF">PHPALM_4158</name>
</gene>
<keyword evidence="4 5" id="KW-0732">Signal</keyword>
<dbReference type="AlphaFoldDB" id="A0A2P4YKJ6"/>
<feature type="chain" id="PRO_5044963935" description="RxLR effector protein" evidence="5">
    <location>
        <begin position="22"/>
        <end position="160"/>
    </location>
</feature>
<evidence type="ECO:0000313" key="7">
    <source>
        <dbReference type="Proteomes" id="UP000237271"/>
    </source>
</evidence>
<accession>A0A2P4YKJ6</accession>
<evidence type="ECO:0000256" key="4">
    <source>
        <dbReference type="ARBA" id="ARBA00022729"/>
    </source>
</evidence>
<name>A0A2P4YKJ6_9STRA</name>
<dbReference type="Pfam" id="PF16810">
    <property type="entry name" value="RXLR"/>
    <property type="match status" value="1"/>
</dbReference>
<comment type="function">
    <text evidence="5">Effector that suppresses plant defense responses during pathogen infection.</text>
</comment>
<comment type="subcellular location">
    <subcellularLocation>
        <location evidence="1 5">Secreted</location>
    </subcellularLocation>
</comment>
<protein>
    <recommendedName>
        <fullName evidence="5">RxLR effector protein</fullName>
    </recommendedName>
</protein>
<evidence type="ECO:0000256" key="2">
    <source>
        <dbReference type="ARBA" id="ARBA00010400"/>
    </source>
</evidence>
<evidence type="ECO:0000313" key="6">
    <source>
        <dbReference type="EMBL" id="POM78320.1"/>
    </source>
</evidence>
<keyword evidence="7" id="KW-1185">Reference proteome</keyword>
<evidence type="ECO:0000256" key="5">
    <source>
        <dbReference type="RuleBase" id="RU367124"/>
    </source>
</evidence>
<dbReference type="Proteomes" id="UP000237271">
    <property type="component" value="Unassembled WGS sequence"/>
</dbReference>
<comment type="similarity">
    <text evidence="2 5">Belongs to the RxLR effector family.</text>
</comment>
<reference evidence="6 7" key="1">
    <citation type="journal article" date="2017" name="Genome Biol. Evol.">
        <title>Phytophthora megakarya and P. palmivora, closely related causal agents of cacao black pod rot, underwent increases in genome sizes and gene numbers by different mechanisms.</title>
        <authorList>
            <person name="Ali S.S."/>
            <person name="Shao J."/>
            <person name="Lary D.J."/>
            <person name="Kronmiller B."/>
            <person name="Shen D."/>
            <person name="Strem M.D."/>
            <person name="Amoako-Attah I."/>
            <person name="Akrofi A.Y."/>
            <person name="Begoude B.A."/>
            <person name="Ten Hoopen G.M."/>
            <person name="Coulibaly K."/>
            <person name="Kebe B.I."/>
            <person name="Melnick R.L."/>
            <person name="Guiltinan M.J."/>
            <person name="Tyler B.M."/>
            <person name="Meinhardt L.W."/>
            <person name="Bailey B.A."/>
        </authorList>
    </citation>
    <scope>NUCLEOTIDE SEQUENCE [LARGE SCALE GENOMIC DNA]</scope>
    <source>
        <strain evidence="7">sbr112.9</strain>
    </source>
</reference>
<comment type="caution">
    <text evidence="6">The sequence shown here is derived from an EMBL/GenBank/DDBJ whole genome shotgun (WGS) entry which is preliminary data.</text>
</comment>
<comment type="domain">
    <text evidence="5">The RxLR-dEER motif acts to carry the protein into the host cell cytoplasm through binding to cell surface phosphatidylinositol-3-phosphate.</text>
</comment>
<feature type="signal peptide" evidence="5">
    <location>
        <begin position="1"/>
        <end position="21"/>
    </location>
</feature>
<proteinExistence type="inferred from homology"/>
<dbReference type="OrthoDB" id="126652at2759"/>